<dbReference type="Pfam" id="PF01380">
    <property type="entry name" value="SIS"/>
    <property type="match status" value="1"/>
</dbReference>
<dbReference type="RefSeq" id="WP_069688865.1">
    <property type="nucleotide sequence ID" value="NZ_CP017147.1"/>
</dbReference>
<proteinExistence type="predicted"/>
<evidence type="ECO:0008006" key="8">
    <source>
        <dbReference type="Google" id="ProtNLM"/>
    </source>
</evidence>
<dbReference type="AlphaFoldDB" id="A0A1D7TWZ9"/>
<evidence type="ECO:0000313" key="7">
    <source>
        <dbReference type="Proteomes" id="UP000094969"/>
    </source>
</evidence>
<dbReference type="InterPro" id="IPR001347">
    <property type="entry name" value="SIS_dom"/>
</dbReference>
<dbReference type="GO" id="GO:0003677">
    <property type="term" value="F:DNA binding"/>
    <property type="evidence" value="ECO:0007669"/>
    <property type="project" value="UniProtKB-KW"/>
</dbReference>
<dbReference type="InterPro" id="IPR036388">
    <property type="entry name" value="WH-like_DNA-bd_sf"/>
</dbReference>
<keyword evidence="7" id="KW-1185">Reference proteome</keyword>
<reference evidence="6 7" key="1">
    <citation type="journal article" date="2015" name="Antonie Van Leeuwenhoek">
        <title>Bosea vaviloviae sp. nov., a new species of slow-growing rhizobia isolated from nodules of the relict species Vavilovia formosa (Stev.) Fed.</title>
        <authorList>
            <person name="Safronova V.I."/>
            <person name="Kuznetsova I.G."/>
            <person name="Sazanova A.L."/>
            <person name="Kimeklis A.K."/>
            <person name="Belimov A.A."/>
            <person name="Andronov E.E."/>
            <person name="Pinaev A.G."/>
            <person name="Chizhevskaya E.P."/>
            <person name="Pukhaev A.R."/>
            <person name="Popov K.P."/>
            <person name="Willems A."/>
            <person name="Tikhonovich I.A."/>
        </authorList>
    </citation>
    <scope>NUCLEOTIDE SEQUENCE [LARGE SCALE GENOMIC DNA]</scope>
    <source>
        <strain evidence="6 7">Vaf18</strain>
    </source>
</reference>
<keyword evidence="3" id="KW-0804">Transcription</keyword>
<dbReference type="Proteomes" id="UP000094969">
    <property type="component" value="Chromosome"/>
</dbReference>
<dbReference type="InterPro" id="IPR035472">
    <property type="entry name" value="RpiR-like_SIS"/>
</dbReference>
<name>A0A1D7TWZ9_9HYPH</name>
<evidence type="ECO:0000256" key="2">
    <source>
        <dbReference type="ARBA" id="ARBA00023125"/>
    </source>
</evidence>
<organism evidence="6 7">
    <name type="scientific">Bosea vaviloviae</name>
    <dbReference type="NCBI Taxonomy" id="1526658"/>
    <lineage>
        <taxon>Bacteria</taxon>
        <taxon>Pseudomonadati</taxon>
        <taxon>Pseudomonadota</taxon>
        <taxon>Alphaproteobacteria</taxon>
        <taxon>Hyphomicrobiales</taxon>
        <taxon>Boseaceae</taxon>
        <taxon>Bosea</taxon>
    </lineage>
</organism>
<dbReference type="PANTHER" id="PTHR30514">
    <property type="entry name" value="GLUCOKINASE"/>
    <property type="match status" value="1"/>
</dbReference>
<evidence type="ECO:0000259" key="4">
    <source>
        <dbReference type="PROSITE" id="PS51071"/>
    </source>
</evidence>
<dbReference type="InterPro" id="IPR046348">
    <property type="entry name" value="SIS_dom_sf"/>
</dbReference>
<feature type="domain" description="SIS" evidence="5">
    <location>
        <begin position="132"/>
        <end position="272"/>
    </location>
</feature>
<dbReference type="InterPro" id="IPR009057">
    <property type="entry name" value="Homeodomain-like_sf"/>
</dbReference>
<dbReference type="OrthoDB" id="9814676at2"/>
<sequence>MSRALKPTTDLANRIAQIYPSLSEGHRKAADFVLQSPLDSATVTIEGLAEKSGTSTATVTRFVRALGYRNYGDFRAALSTALKVAMGPVEGLADARATAGSVFATMATTLQREANNLDEAIATLEEETVNRAIALFLKARRIFIVGSGASYYVGAFLEDGLALYLDADVVFASSRGGPERAVRHMLSAGPDDVVIAISLPRYSRNTLELAKFARKRGAVLIALTDGPSSPLVPLADMTFFAPARNSFLPNSPTAAFAVAGALITTLARERPDAVEALKGLSESLLWTFHY</sequence>
<dbReference type="EMBL" id="CP017147">
    <property type="protein sequence ID" value="AOO79643.1"/>
    <property type="molecule type" value="Genomic_DNA"/>
</dbReference>
<dbReference type="Pfam" id="PF01418">
    <property type="entry name" value="HTH_6"/>
    <property type="match status" value="1"/>
</dbReference>
<dbReference type="InterPro" id="IPR047640">
    <property type="entry name" value="RpiR-like"/>
</dbReference>
<dbReference type="GO" id="GO:1901135">
    <property type="term" value="P:carbohydrate derivative metabolic process"/>
    <property type="evidence" value="ECO:0007669"/>
    <property type="project" value="InterPro"/>
</dbReference>
<dbReference type="Gene3D" id="1.10.10.10">
    <property type="entry name" value="Winged helix-like DNA-binding domain superfamily/Winged helix DNA-binding domain"/>
    <property type="match status" value="1"/>
</dbReference>
<dbReference type="GO" id="GO:0097367">
    <property type="term" value="F:carbohydrate derivative binding"/>
    <property type="evidence" value="ECO:0007669"/>
    <property type="project" value="InterPro"/>
</dbReference>
<dbReference type="SUPFAM" id="SSF46689">
    <property type="entry name" value="Homeodomain-like"/>
    <property type="match status" value="1"/>
</dbReference>
<keyword evidence="2" id="KW-0238">DNA-binding</keyword>
<feature type="domain" description="HTH rpiR-type" evidence="4">
    <location>
        <begin position="9"/>
        <end position="85"/>
    </location>
</feature>
<dbReference type="PROSITE" id="PS51464">
    <property type="entry name" value="SIS"/>
    <property type="match status" value="1"/>
</dbReference>
<dbReference type="Gene3D" id="3.40.50.10490">
    <property type="entry name" value="Glucose-6-phosphate isomerase like protein, domain 1"/>
    <property type="match status" value="1"/>
</dbReference>
<evidence type="ECO:0000256" key="1">
    <source>
        <dbReference type="ARBA" id="ARBA00023015"/>
    </source>
</evidence>
<evidence type="ECO:0000313" key="6">
    <source>
        <dbReference type="EMBL" id="AOO79643.1"/>
    </source>
</evidence>
<protein>
    <recommendedName>
        <fullName evidence="8">Transcriptional regulator</fullName>
    </recommendedName>
</protein>
<dbReference type="GO" id="GO:0003700">
    <property type="term" value="F:DNA-binding transcription factor activity"/>
    <property type="evidence" value="ECO:0007669"/>
    <property type="project" value="InterPro"/>
</dbReference>
<dbReference type="STRING" id="1526658.BHK69_03325"/>
<dbReference type="PROSITE" id="PS51071">
    <property type="entry name" value="HTH_RPIR"/>
    <property type="match status" value="1"/>
</dbReference>
<dbReference type="CDD" id="cd05013">
    <property type="entry name" value="SIS_RpiR"/>
    <property type="match status" value="1"/>
</dbReference>
<dbReference type="KEGG" id="bvv:BHK69_03325"/>
<keyword evidence="1" id="KW-0805">Transcription regulation</keyword>
<evidence type="ECO:0000259" key="5">
    <source>
        <dbReference type="PROSITE" id="PS51464"/>
    </source>
</evidence>
<evidence type="ECO:0000256" key="3">
    <source>
        <dbReference type="ARBA" id="ARBA00023163"/>
    </source>
</evidence>
<dbReference type="InterPro" id="IPR000281">
    <property type="entry name" value="HTH_RpiR"/>
</dbReference>
<dbReference type="SUPFAM" id="SSF53697">
    <property type="entry name" value="SIS domain"/>
    <property type="match status" value="1"/>
</dbReference>
<gene>
    <name evidence="6" type="ORF">BHK69_03325</name>
</gene>
<accession>A0A1D7TWZ9</accession>